<proteinExistence type="predicted"/>
<dbReference type="Pfam" id="PF12796">
    <property type="entry name" value="Ank_2"/>
    <property type="match status" value="1"/>
</dbReference>
<dbReference type="PANTHER" id="PTHR24201">
    <property type="entry name" value="ANK_REP_REGION DOMAIN-CONTAINING PROTEIN"/>
    <property type="match status" value="1"/>
</dbReference>
<dbReference type="SMART" id="SM00248">
    <property type="entry name" value="ANK"/>
    <property type="match status" value="3"/>
</dbReference>
<keyword evidence="1" id="KW-0677">Repeat</keyword>
<keyword evidence="4" id="KW-1133">Transmembrane helix</keyword>
<keyword evidence="6" id="KW-1185">Reference proteome</keyword>
<dbReference type="InterPro" id="IPR002110">
    <property type="entry name" value="Ankyrin_rpt"/>
</dbReference>
<keyword evidence="2 3" id="KW-0040">ANK repeat</keyword>
<reference evidence="5 6" key="1">
    <citation type="submission" date="2017-10" db="EMBL/GenBank/DDBJ databases">
        <title>Comparative genomics in systemic dimorphic fungi from Ajellomycetaceae.</title>
        <authorList>
            <person name="Munoz J.F."/>
            <person name="Mcewen J.G."/>
            <person name="Clay O.K."/>
            <person name="Cuomo C.A."/>
        </authorList>
    </citation>
    <scope>NUCLEOTIDE SEQUENCE [LARGE SCALE GENOMIC DNA]</scope>
    <source>
        <strain evidence="5 6">UAMH5409</strain>
    </source>
</reference>
<feature type="repeat" description="ANK" evidence="3">
    <location>
        <begin position="136"/>
        <end position="168"/>
    </location>
</feature>
<gene>
    <name evidence="5" type="ORF">AJ79_06471</name>
</gene>
<evidence type="ECO:0000313" key="5">
    <source>
        <dbReference type="EMBL" id="PGH06687.1"/>
    </source>
</evidence>
<dbReference type="AlphaFoldDB" id="A0A2B7XDF1"/>
<dbReference type="STRING" id="1447875.A0A2B7XDF1"/>
<sequence length="507" mass="57599">MSTLAKTHAPLFTLHAEPLPPYEEREDNLPPYVEREDDQYKIQSFFSGLLRSSDGQDIDSRIARELLLAEHQRISEFVLSRSDRYTYESSIATDELSYLAVSIIRLLFRSIAASKSETISWLLSQNLVTPNTINLDGMSPLLAAVKVRSTRMIQTLIDFGAEPDVYAIAGFRQSPNGRVSIRRTPLQLAAELGNLPHVKMFIEVYKCDDSNIAPDGELALRLAAKNGHRHVVEYLPVRRGGGWERWKTSNEVAMSKASNALGSICTFLAFFVWDVPKFLLWTTPERLVVRPIVKGCSWCWENRAELLPWVKYQTRQMPVRTKRFVNSVSKGLKRAPMVILEALTSIRVFCTDFLPKHIWRICTEEIPNLLANASSWACFVLSSAAVWITGLLQRVISFAHTVFCAVISFFRALTLSDVWNGLCDILRTMFAVLPLKIRDVVVQFGNMAYRSMVGIFGWSGIVLWYIGFAMVYLIMYIPRNLWYIVGSLGASMATTYNELRVWMDPKA</sequence>
<evidence type="ECO:0000256" key="3">
    <source>
        <dbReference type="PROSITE-ProRule" id="PRU00023"/>
    </source>
</evidence>
<dbReference type="OrthoDB" id="4772757at2759"/>
<comment type="caution">
    <text evidence="5">The sequence shown here is derived from an EMBL/GenBank/DDBJ whole genome shotgun (WGS) entry which is preliminary data.</text>
</comment>
<feature type="transmembrane region" description="Helical" evidence="4">
    <location>
        <begin position="455"/>
        <end position="475"/>
    </location>
</feature>
<dbReference type="EMBL" id="PDNB01000115">
    <property type="protein sequence ID" value="PGH06687.1"/>
    <property type="molecule type" value="Genomic_DNA"/>
</dbReference>
<evidence type="ECO:0000256" key="2">
    <source>
        <dbReference type="ARBA" id="ARBA00023043"/>
    </source>
</evidence>
<dbReference type="Proteomes" id="UP000223968">
    <property type="component" value="Unassembled WGS sequence"/>
</dbReference>
<dbReference type="InterPro" id="IPR036770">
    <property type="entry name" value="Ankyrin_rpt-contain_sf"/>
</dbReference>
<dbReference type="PROSITE" id="PS50088">
    <property type="entry name" value="ANK_REPEAT"/>
    <property type="match status" value="1"/>
</dbReference>
<evidence type="ECO:0000313" key="6">
    <source>
        <dbReference type="Proteomes" id="UP000223968"/>
    </source>
</evidence>
<dbReference type="Gene3D" id="1.25.40.20">
    <property type="entry name" value="Ankyrin repeat-containing domain"/>
    <property type="match status" value="1"/>
</dbReference>
<dbReference type="SUPFAM" id="SSF48403">
    <property type="entry name" value="Ankyrin repeat"/>
    <property type="match status" value="1"/>
</dbReference>
<dbReference type="InterPro" id="IPR050776">
    <property type="entry name" value="Ank_Repeat/CDKN_Inhibitor"/>
</dbReference>
<evidence type="ECO:0000256" key="1">
    <source>
        <dbReference type="ARBA" id="ARBA00022737"/>
    </source>
</evidence>
<feature type="transmembrane region" description="Helical" evidence="4">
    <location>
        <begin position="481"/>
        <end position="499"/>
    </location>
</feature>
<accession>A0A2B7XDF1</accession>
<keyword evidence="4" id="KW-0472">Membrane</keyword>
<name>A0A2B7XDF1_9EURO</name>
<protein>
    <submittedName>
        <fullName evidence="5">Uncharacterized protein</fullName>
    </submittedName>
</protein>
<dbReference type="PANTHER" id="PTHR24201:SF15">
    <property type="entry name" value="ANKYRIN REPEAT DOMAIN-CONTAINING PROTEIN 66"/>
    <property type="match status" value="1"/>
</dbReference>
<evidence type="ECO:0000256" key="4">
    <source>
        <dbReference type="SAM" id="Phobius"/>
    </source>
</evidence>
<organism evidence="5 6">
    <name type="scientific">Helicocarpus griseus UAMH5409</name>
    <dbReference type="NCBI Taxonomy" id="1447875"/>
    <lineage>
        <taxon>Eukaryota</taxon>
        <taxon>Fungi</taxon>
        <taxon>Dikarya</taxon>
        <taxon>Ascomycota</taxon>
        <taxon>Pezizomycotina</taxon>
        <taxon>Eurotiomycetes</taxon>
        <taxon>Eurotiomycetidae</taxon>
        <taxon>Onygenales</taxon>
        <taxon>Ajellomycetaceae</taxon>
        <taxon>Helicocarpus</taxon>
    </lineage>
</organism>
<keyword evidence="4" id="KW-0812">Transmembrane</keyword>
<dbReference type="PROSITE" id="PS50297">
    <property type="entry name" value="ANK_REP_REGION"/>
    <property type="match status" value="1"/>
</dbReference>